<sequence>MPMNNKAVRVIDPILTTHAQGYRQQEMVGSALFPRVPVAVSGGQVLEFGKEAFRLYNARRAPGANTKRIEFGYLGKPFALVQDALEGKLPIEHIRDASQVPNIQLGQRSVNTVMRSLMLALEVEQAEIARNAFNYDNDHKVDLSAAKWSSEAGDPAKDVRAGREAIRETIGVYPNTLLISAKAFAGAAENPKVLERFKYTSSDSVTAEMLARLMDVDRVVVGKAVGADAQGNFSDVWGADAVLAYVAPEASSIEEPSYGYTYTLDGHPLVEQSYYDNSSKSWIYPVTMERRPVLTGITAGFLFENAG</sequence>
<dbReference type="EMBL" id="AP019537">
    <property type="protein sequence ID" value="BBJ05154.1"/>
    <property type="molecule type" value="Genomic_DNA"/>
</dbReference>
<organism evidence="1">
    <name type="scientific">Marinobacter nauticus</name>
    <name type="common">Marinobacter hydrocarbonoclasticus</name>
    <name type="synonym">Marinobacter aquaeolei</name>
    <dbReference type="NCBI Taxonomy" id="2743"/>
    <lineage>
        <taxon>Bacteria</taxon>
        <taxon>Pseudomonadati</taxon>
        <taxon>Pseudomonadota</taxon>
        <taxon>Gammaproteobacteria</taxon>
        <taxon>Pseudomonadales</taxon>
        <taxon>Marinobacteraceae</taxon>
        <taxon>Marinobacter</taxon>
    </lineage>
</organism>
<evidence type="ECO:0008006" key="2">
    <source>
        <dbReference type="Google" id="ProtNLM"/>
    </source>
</evidence>
<proteinExistence type="predicted"/>
<dbReference type="Gene3D" id="3.90.1690.10">
    <property type="entry name" value="phage-related protein like domain"/>
    <property type="match status" value="1"/>
</dbReference>
<dbReference type="Pfam" id="PF03864">
    <property type="entry name" value="Phage_cap_E"/>
    <property type="match status" value="1"/>
</dbReference>
<accession>A0A455W6R3</accession>
<dbReference type="AlphaFoldDB" id="A0A455W6R3"/>
<name>A0A455W6R3_MARNT</name>
<dbReference type="InterPro" id="IPR005564">
    <property type="entry name" value="Major_capsid_GpE"/>
</dbReference>
<gene>
    <name evidence="1" type="ORF">YBY_30030</name>
</gene>
<dbReference type="InterPro" id="IPR053738">
    <property type="entry name" value="Lambda_capsid_assembly"/>
</dbReference>
<evidence type="ECO:0000313" key="1">
    <source>
        <dbReference type="EMBL" id="BBJ05154.1"/>
    </source>
</evidence>
<protein>
    <recommendedName>
        <fullName evidence="2">Major capsid protein E</fullName>
    </recommendedName>
</protein>
<reference evidence="1" key="1">
    <citation type="submission" date="2019-03" db="EMBL/GenBank/DDBJ databases">
        <title>Whole genome analysis of nitrate-reducing bacteria Marinobacter hydrocarbonoclasticus YB03.</title>
        <authorList>
            <person name="Azam A.H."/>
            <person name="Yuk S.R."/>
            <person name="Kamarisima K."/>
            <person name="Miyanaga K."/>
            <person name="Tanji Y."/>
        </authorList>
    </citation>
    <scope>NUCLEOTIDE SEQUENCE</scope>
    <source>
        <strain evidence="1">YB03</strain>
    </source>
</reference>